<comment type="caution">
    <text evidence="2">The sequence shown here is derived from an EMBL/GenBank/DDBJ whole genome shotgun (WGS) entry which is preliminary data.</text>
</comment>
<dbReference type="EMBL" id="MU129036">
    <property type="protein sequence ID" value="KAF9509422.1"/>
    <property type="molecule type" value="Genomic_DNA"/>
</dbReference>
<proteinExistence type="predicted"/>
<accession>A0A9P6DPW3</accession>
<dbReference type="AlphaFoldDB" id="A0A9P6DPW3"/>
<keyword evidence="3" id="KW-1185">Reference proteome</keyword>
<sequence>HVLHHLFAKFALGADSNLLRAIYEHDKAMVLPAIPSPGLITPENYIGHLGDPKYYQSYYAFFASRLQEKGVSKTLEMYLYSRKANYDDQHGNNQPKMFSRFLEGLYHPMIHLGYGLEFGVVGVVAGALAEMAVHETHTSPLIPASSWNDESLLGEISLASRMTSLSLGHTAPELNDVSPTPSSRTEKISLFNILAMIQRDESMTTQAVGITEITRTSYDEVVEKLQEPLLKEVLFRILPSYANMWTLNSGWSTAVDREVERKIEEFAFAVTLMYGVGRWSPNEERPFRADFFFMHLVTSSLFLPAIVAHFPPHAVQLLFRTYLCTVLALWITKQKPVLHIKEFMKSTSISPQDPSATLKLSHKPVKDTLTPETVTPNPWVAIVPSVLEHPDDHLCKITRSLMHWANLFGSRPAGYWAGGKEALEGIEVLDGTLFLRVAGLTVGELGWAKEGQDVGKWDYSLPPGIPARVHAARPGQNH</sequence>
<evidence type="ECO:0000313" key="2">
    <source>
        <dbReference type="EMBL" id="KAF9509422.1"/>
    </source>
</evidence>
<dbReference type="Pfam" id="PF14027">
    <property type="entry name" value="Questin_oxidase"/>
    <property type="match status" value="1"/>
</dbReference>
<dbReference type="Proteomes" id="UP000886523">
    <property type="component" value="Unassembled WGS sequence"/>
</dbReference>
<protein>
    <submittedName>
        <fullName evidence="2">Uncharacterized protein</fullName>
    </submittedName>
</protein>
<dbReference type="PANTHER" id="PTHR35870">
    <property type="entry name" value="PROTEIN, PUTATIVE (AFU_ORTHOLOGUE AFUA_5G03330)-RELATED"/>
    <property type="match status" value="1"/>
</dbReference>
<keyword evidence="1" id="KW-0560">Oxidoreductase</keyword>
<reference evidence="2" key="1">
    <citation type="journal article" date="2020" name="Nat. Commun.">
        <title>Large-scale genome sequencing of mycorrhizal fungi provides insights into the early evolution of symbiotic traits.</title>
        <authorList>
            <person name="Miyauchi S."/>
            <person name="Kiss E."/>
            <person name="Kuo A."/>
            <person name="Drula E."/>
            <person name="Kohler A."/>
            <person name="Sanchez-Garcia M."/>
            <person name="Morin E."/>
            <person name="Andreopoulos B."/>
            <person name="Barry K.W."/>
            <person name="Bonito G."/>
            <person name="Buee M."/>
            <person name="Carver A."/>
            <person name="Chen C."/>
            <person name="Cichocki N."/>
            <person name="Clum A."/>
            <person name="Culley D."/>
            <person name="Crous P.W."/>
            <person name="Fauchery L."/>
            <person name="Girlanda M."/>
            <person name="Hayes R.D."/>
            <person name="Keri Z."/>
            <person name="LaButti K."/>
            <person name="Lipzen A."/>
            <person name="Lombard V."/>
            <person name="Magnuson J."/>
            <person name="Maillard F."/>
            <person name="Murat C."/>
            <person name="Nolan M."/>
            <person name="Ohm R.A."/>
            <person name="Pangilinan J."/>
            <person name="Pereira M.F."/>
            <person name="Perotto S."/>
            <person name="Peter M."/>
            <person name="Pfister S."/>
            <person name="Riley R."/>
            <person name="Sitrit Y."/>
            <person name="Stielow J.B."/>
            <person name="Szollosi G."/>
            <person name="Zifcakova L."/>
            <person name="Stursova M."/>
            <person name="Spatafora J.W."/>
            <person name="Tedersoo L."/>
            <person name="Vaario L.M."/>
            <person name="Yamada A."/>
            <person name="Yan M."/>
            <person name="Wang P."/>
            <person name="Xu J."/>
            <person name="Bruns T."/>
            <person name="Baldrian P."/>
            <person name="Vilgalys R."/>
            <person name="Dunand C."/>
            <person name="Henrissat B."/>
            <person name="Grigoriev I.V."/>
            <person name="Hibbett D."/>
            <person name="Nagy L.G."/>
            <person name="Martin F.M."/>
        </authorList>
    </citation>
    <scope>NUCLEOTIDE SEQUENCE</scope>
    <source>
        <strain evidence="2">UP504</strain>
    </source>
</reference>
<dbReference type="InterPro" id="IPR025337">
    <property type="entry name" value="Questin_oxidase-like"/>
</dbReference>
<name>A0A9P6DPW3_9AGAM</name>
<dbReference type="OrthoDB" id="10004862at2759"/>
<evidence type="ECO:0000313" key="3">
    <source>
        <dbReference type="Proteomes" id="UP000886523"/>
    </source>
</evidence>
<dbReference type="GO" id="GO:0016491">
    <property type="term" value="F:oxidoreductase activity"/>
    <property type="evidence" value="ECO:0007669"/>
    <property type="project" value="UniProtKB-KW"/>
</dbReference>
<dbReference type="PANTHER" id="PTHR35870:SF1">
    <property type="entry name" value="PROTEIN, PUTATIVE (AFU_ORTHOLOGUE AFUA_5G03330)-RELATED"/>
    <property type="match status" value="1"/>
</dbReference>
<evidence type="ECO:0000256" key="1">
    <source>
        <dbReference type="ARBA" id="ARBA00023002"/>
    </source>
</evidence>
<organism evidence="2 3">
    <name type="scientific">Hydnum rufescens UP504</name>
    <dbReference type="NCBI Taxonomy" id="1448309"/>
    <lineage>
        <taxon>Eukaryota</taxon>
        <taxon>Fungi</taxon>
        <taxon>Dikarya</taxon>
        <taxon>Basidiomycota</taxon>
        <taxon>Agaricomycotina</taxon>
        <taxon>Agaricomycetes</taxon>
        <taxon>Cantharellales</taxon>
        <taxon>Hydnaceae</taxon>
        <taxon>Hydnum</taxon>
    </lineage>
</organism>
<gene>
    <name evidence="2" type="ORF">BS47DRAFT_1349294</name>
</gene>
<feature type="non-terminal residue" evidence="2">
    <location>
        <position position="1"/>
    </location>
</feature>